<keyword evidence="2" id="KW-0238">DNA-binding</keyword>
<evidence type="ECO:0000256" key="1">
    <source>
        <dbReference type="ARBA" id="ARBA00023015"/>
    </source>
</evidence>
<dbReference type="PRINTS" id="PR00035">
    <property type="entry name" value="HTHGNTR"/>
</dbReference>
<keyword evidence="3" id="KW-0804">Transcription</keyword>
<keyword evidence="6" id="KW-1185">Reference proteome</keyword>
<evidence type="ECO:0000256" key="2">
    <source>
        <dbReference type="ARBA" id="ARBA00023125"/>
    </source>
</evidence>
<gene>
    <name evidence="5" type="ORF">I8D64_06685</name>
</gene>
<dbReference type="InterPro" id="IPR036388">
    <property type="entry name" value="WH-like_DNA-bd_sf"/>
</dbReference>
<dbReference type="InterPro" id="IPR000524">
    <property type="entry name" value="Tscrpt_reg_HTH_GntR"/>
</dbReference>
<dbReference type="SMART" id="SM00895">
    <property type="entry name" value="FCD"/>
    <property type="match status" value="1"/>
</dbReference>
<dbReference type="SUPFAM" id="SSF46785">
    <property type="entry name" value="Winged helix' DNA-binding domain"/>
    <property type="match status" value="1"/>
</dbReference>
<dbReference type="RefSeq" id="WP_200501757.1">
    <property type="nucleotide sequence ID" value="NZ_JAEDAJ010000003.1"/>
</dbReference>
<accession>A0ABS1B8Y2</accession>
<sequence length="230" mass="25168">MRRNDAGGDVVARIKDLILRTGLHPGDPMPTEARLVEELGVARSSVREAMRTLSSLDIVEVRHGHGTFVGRMSLAPLVDGLLFRARLNDGNDLRTLREVVQARIALDLSIGQRLVEAWRDEDLAPARAEVERMRAAHAAGRSFADADQAFHAAVLSKLGNELMMQLGDAFWQVHTSALPLLDVPPATDIRLTIEAHDAIVDALEAGDTTAYEKAVRAHYSPLDRNLTASE</sequence>
<proteinExistence type="predicted"/>
<dbReference type="Gene3D" id="1.20.120.530">
    <property type="entry name" value="GntR ligand-binding domain-like"/>
    <property type="match status" value="1"/>
</dbReference>
<evidence type="ECO:0000259" key="4">
    <source>
        <dbReference type="PROSITE" id="PS50949"/>
    </source>
</evidence>
<comment type="caution">
    <text evidence="5">The sequence shown here is derived from an EMBL/GenBank/DDBJ whole genome shotgun (WGS) entry which is preliminary data.</text>
</comment>
<evidence type="ECO:0000256" key="3">
    <source>
        <dbReference type="ARBA" id="ARBA00023163"/>
    </source>
</evidence>
<feature type="domain" description="HTH gntR-type" evidence="4">
    <location>
        <begin position="4"/>
        <end position="72"/>
    </location>
</feature>
<dbReference type="InterPro" id="IPR008920">
    <property type="entry name" value="TF_FadR/GntR_C"/>
</dbReference>
<evidence type="ECO:0000313" key="6">
    <source>
        <dbReference type="Proteomes" id="UP000612352"/>
    </source>
</evidence>
<dbReference type="SMART" id="SM00345">
    <property type="entry name" value="HTH_GNTR"/>
    <property type="match status" value="1"/>
</dbReference>
<dbReference type="Proteomes" id="UP000612352">
    <property type="component" value="Unassembled WGS sequence"/>
</dbReference>
<reference evidence="5 6" key="1">
    <citation type="submission" date="2020-12" db="EMBL/GenBank/DDBJ databases">
        <title>Brachybacterium sp. MASK1Z-5, whole genome shotgun sequence.</title>
        <authorList>
            <person name="Tuo L."/>
        </authorList>
    </citation>
    <scope>NUCLEOTIDE SEQUENCE [LARGE SCALE GENOMIC DNA]</scope>
    <source>
        <strain evidence="5 6">MASK1Z-5</strain>
    </source>
</reference>
<dbReference type="CDD" id="cd07377">
    <property type="entry name" value="WHTH_GntR"/>
    <property type="match status" value="1"/>
</dbReference>
<dbReference type="PANTHER" id="PTHR43537">
    <property type="entry name" value="TRANSCRIPTIONAL REGULATOR, GNTR FAMILY"/>
    <property type="match status" value="1"/>
</dbReference>
<dbReference type="Gene3D" id="1.10.10.10">
    <property type="entry name" value="Winged helix-like DNA-binding domain superfamily/Winged helix DNA-binding domain"/>
    <property type="match status" value="1"/>
</dbReference>
<dbReference type="InterPro" id="IPR036390">
    <property type="entry name" value="WH_DNA-bd_sf"/>
</dbReference>
<dbReference type="SUPFAM" id="SSF48008">
    <property type="entry name" value="GntR ligand-binding domain-like"/>
    <property type="match status" value="1"/>
</dbReference>
<name>A0ABS1B8Y2_9MICO</name>
<organism evidence="5 6">
    <name type="scientific">Brachybacterium halotolerans</name>
    <dbReference type="NCBI Taxonomy" id="2795215"/>
    <lineage>
        <taxon>Bacteria</taxon>
        <taxon>Bacillati</taxon>
        <taxon>Actinomycetota</taxon>
        <taxon>Actinomycetes</taxon>
        <taxon>Micrococcales</taxon>
        <taxon>Dermabacteraceae</taxon>
        <taxon>Brachybacterium</taxon>
    </lineage>
</organism>
<dbReference type="PROSITE" id="PS50949">
    <property type="entry name" value="HTH_GNTR"/>
    <property type="match status" value="1"/>
</dbReference>
<dbReference type="EMBL" id="JAEDAJ010000003">
    <property type="protein sequence ID" value="MBK0331088.1"/>
    <property type="molecule type" value="Genomic_DNA"/>
</dbReference>
<dbReference type="Pfam" id="PF07729">
    <property type="entry name" value="FCD"/>
    <property type="match status" value="1"/>
</dbReference>
<dbReference type="InterPro" id="IPR011711">
    <property type="entry name" value="GntR_C"/>
</dbReference>
<dbReference type="Pfam" id="PF00392">
    <property type="entry name" value="GntR"/>
    <property type="match status" value="1"/>
</dbReference>
<dbReference type="PANTHER" id="PTHR43537:SF44">
    <property type="entry name" value="GNTR FAMILY REGULATORY PROTEIN"/>
    <property type="match status" value="1"/>
</dbReference>
<evidence type="ECO:0000313" key="5">
    <source>
        <dbReference type="EMBL" id="MBK0331088.1"/>
    </source>
</evidence>
<keyword evidence="1" id="KW-0805">Transcription regulation</keyword>
<protein>
    <submittedName>
        <fullName evidence="5">FadR family transcriptional regulator</fullName>
    </submittedName>
</protein>